<sequence length="370" mass="41319">MNKFLSVIIGFALFCFSAKAQDTGNSIEISGTSGIKIFSPEKNYLSGPLFGGELAYHFNMADNKSDYIRILNIKSIDAVFSYRNMSRVILNHDQATKGLIGDTYAVLGRLEIGLFKINRTELLFTPGFGFLYATETHATNNQNVIVGSHINLATQAGLKIFTPITQTTAIQAGVEIFHYSNGAAKLPNNGINAFAYTLGLVQKINQAGPVNDSEKQPENKHFFELGVNVGSRGSIYNDRNFYKAGFYMGYNYKFSPALSIKLGTDAVYYNTVFSKTTKGPTFLNDFQSYATSYDRWRVGIAVGPDLWLGKLALMTGYGYYLHYNSYYPTKTYWTAGFKYFITPYLALQAKGYVHNTEADYVGYGLLFRIH</sequence>
<evidence type="ECO:0008006" key="4">
    <source>
        <dbReference type="Google" id="ProtNLM"/>
    </source>
</evidence>
<keyword evidence="1" id="KW-0732">Signal</keyword>
<evidence type="ECO:0000313" key="3">
    <source>
        <dbReference type="Proteomes" id="UP000541583"/>
    </source>
</evidence>
<organism evidence="2 3">
    <name type="scientific">Mucilaginibacter lappiensis</name>
    <dbReference type="NCBI Taxonomy" id="354630"/>
    <lineage>
        <taxon>Bacteria</taxon>
        <taxon>Pseudomonadati</taxon>
        <taxon>Bacteroidota</taxon>
        <taxon>Sphingobacteriia</taxon>
        <taxon>Sphingobacteriales</taxon>
        <taxon>Sphingobacteriaceae</taxon>
        <taxon>Mucilaginibacter</taxon>
    </lineage>
</organism>
<dbReference type="InterPro" id="IPR018550">
    <property type="entry name" value="Lipid-A_deacylase-rel"/>
</dbReference>
<dbReference type="Pfam" id="PF09411">
    <property type="entry name" value="PagL"/>
    <property type="match status" value="1"/>
</dbReference>
<dbReference type="RefSeq" id="WP_076378445.1">
    <property type="nucleotide sequence ID" value="NZ_FTMG01000022.1"/>
</dbReference>
<feature type="chain" id="PRO_5046540907" description="Lipid A 3-O-deacylase (PagL)" evidence="1">
    <location>
        <begin position="21"/>
        <end position="370"/>
    </location>
</feature>
<gene>
    <name evidence="2" type="ORF">HDF23_005566</name>
</gene>
<reference evidence="2 3" key="1">
    <citation type="submission" date="2020-08" db="EMBL/GenBank/DDBJ databases">
        <title>Genomic Encyclopedia of Type Strains, Phase IV (KMG-V): Genome sequencing to study the core and pangenomes of soil and plant-associated prokaryotes.</title>
        <authorList>
            <person name="Whitman W."/>
        </authorList>
    </citation>
    <scope>NUCLEOTIDE SEQUENCE [LARGE SCALE GENOMIC DNA]</scope>
    <source>
        <strain evidence="2 3">ANJLi2</strain>
    </source>
</reference>
<evidence type="ECO:0000313" key="2">
    <source>
        <dbReference type="EMBL" id="MBB6112783.1"/>
    </source>
</evidence>
<dbReference type="Gene3D" id="2.40.160.20">
    <property type="match status" value="1"/>
</dbReference>
<keyword evidence="3" id="KW-1185">Reference proteome</keyword>
<dbReference type="EMBL" id="JACHCB010000022">
    <property type="protein sequence ID" value="MBB6112783.1"/>
    <property type="molecule type" value="Genomic_DNA"/>
</dbReference>
<accession>A0ABR6PT82</accession>
<evidence type="ECO:0000256" key="1">
    <source>
        <dbReference type="SAM" id="SignalP"/>
    </source>
</evidence>
<proteinExistence type="predicted"/>
<protein>
    <recommendedName>
        <fullName evidence="4">Lipid A 3-O-deacylase (PagL)</fullName>
    </recommendedName>
</protein>
<feature type="signal peptide" evidence="1">
    <location>
        <begin position="1"/>
        <end position="20"/>
    </location>
</feature>
<dbReference type="Proteomes" id="UP000541583">
    <property type="component" value="Unassembled WGS sequence"/>
</dbReference>
<name>A0ABR6PT82_9SPHI</name>
<comment type="caution">
    <text evidence="2">The sequence shown here is derived from an EMBL/GenBank/DDBJ whole genome shotgun (WGS) entry which is preliminary data.</text>
</comment>